<dbReference type="Proteomes" id="UP000574390">
    <property type="component" value="Unassembled WGS sequence"/>
</dbReference>
<reference evidence="2 3" key="1">
    <citation type="submission" date="2020-04" db="EMBL/GenBank/DDBJ databases">
        <title>Perkinsus olseni comparative genomics.</title>
        <authorList>
            <person name="Bogema D.R."/>
        </authorList>
    </citation>
    <scope>NUCLEOTIDE SEQUENCE [LARGE SCALE GENOMIC DNA]</scope>
    <source>
        <strain evidence="2">ATCC PRA-205</strain>
    </source>
</reference>
<sequence length="309" mass="33357">VIEGHQMKRALTEAKYEAESESSESAVSTAPLPMSDFKRKIVHDPSDGERMEDKTETPGEALKGPTALDSPGRAAAYRDAARVVVVSKIRPVGDVVDGSLPNALPESPAQMGALEETSNNDSGGQLALTDMPRSPQSNDDASPKMSLKEKAQHARHARQKKSELASKLTALTSSDEDRWACDPPRVMTCRRRPLSDSSSERLKDRSEEGSESSEEGPAIRQPSSTFLVSGAEPEWSSVPPPPPPPRPPLRSSVEVAVEMDKPPLEVPPLSEDHTRGLEEEEEADGEDTRDAEGVQDSTLLTVEDDCSDA</sequence>
<feature type="region of interest" description="Disordered" evidence="1">
    <location>
        <begin position="1"/>
        <end position="73"/>
    </location>
</feature>
<comment type="caution">
    <text evidence="2">The sequence shown here is derived from an EMBL/GenBank/DDBJ whole genome shotgun (WGS) entry which is preliminary data.</text>
</comment>
<name>A0A7J6QX08_PEROL</name>
<feature type="region of interest" description="Disordered" evidence="1">
    <location>
        <begin position="91"/>
        <end position="309"/>
    </location>
</feature>
<gene>
    <name evidence="2" type="ORF">FOZ62_005520</name>
</gene>
<organism evidence="2 3">
    <name type="scientific">Perkinsus olseni</name>
    <name type="common">Perkinsus atlanticus</name>
    <dbReference type="NCBI Taxonomy" id="32597"/>
    <lineage>
        <taxon>Eukaryota</taxon>
        <taxon>Sar</taxon>
        <taxon>Alveolata</taxon>
        <taxon>Perkinsozoa</taxon>
        <taxon>Perkinsea</taxon>
        <taxon>Perkinsida</taxon>
        <taxon>Perkinsidae</taxon>
        <taxon>Perkinsus</taxon>
    </lineage>
</organism>
<feature type="compositionally biased region" description="Basic and acidic residues" evidence="1">
    <location>
        <begin position="198"/>
        <end position="208"/>
    </location>
</feature>
<dbReference type="AlphaFoldDB" id="A0A7J6QX08"/>
<feature type="compositionally biased region" description="Basic and acidic residues" evidence="1">
    <location>
        <begin position="36"/>
        <end position="57"/>
    </location>
</feature>
<evidence type="ECO:0000256" key="1">
    <source>
        <dbReference type="SAM" id="MobiDB-lite"/>
    </source>
</evidence>
<proteinExistence type="predicted"/>
<protein>
    <submittedName>
        <fullName evidence="2">Uncharacterized protein</fullName>
    </submittedName>
</protein>
<evidence type="ECO:0000313" key="2">
    <source>
        <dbReference type="EMBL" id="KAF4712984.1"/>
    </source>
</evidence>
<evidence type="ECO:0000313" key="3">
    <source>
        <dbReference type="Proteomes" id="UP000574390"/>
    </source>
</evidence>
<feature type="compositionally biased region" description="Pro residues" evidence="1">
    <location>
        <begin position="238"/>
        <end position="248"/>
    </location>
</feature>
<accession>A0A7J6QX08</accession>
<feature type="non-terminal residue" evidence="2">
    <location>
        <position position="1"/>
    </location>
</feature>
<dbReference type="EMBL" id="JABANM010026438">
    <property type="protein sequence ID" value="KAF4712984.1"/>
    <property type="molecule type" value="Genomic_DNA"/>
</dbReference>